<dbReference type="Gene3D" id="2.30.40.10">
    <property type="entry name" value="Urease, subunit C, domain 1"/>
    <property type="match status" value="1"/>
</dbReference>
<dbReference type="STRING" id="1776334.APZ16_06560"/>
<dbReference type="GO" id="GO:0006146">
    <property type="term" value="P:adenine catabolic process"/>
    <property type="evidence" value="ECO:0007669"/>
    <property type="project" value="InterPro"/>
</dbReference>
<dbReference type="PANTHER" id="PTHR11113:SF2">
    <property type="entry name" value="ADENINE DEAMINASE"/>
    <property type="match status" value="1"/>
</dbReference>
<proteinExistence type="inferred from homology"/>
<dbReference type="EMBL" id="LQMQ01000021">
    <property type="protein sequence ID" value="KUO41448.1"/>
    <property type="molecule type" value="Genomic_DNA"/>
</dbReference>
<evidence type="ECO:0000313" key="10">
    <source>
        <dbReference type="Proteomes" id="UP000074294"/>
    </source>
</evidence>
<gene>
    <name evidence="6" type="primary">ade</name>
    <name evidence="9" type="ORF">APZ16_06560</name>
</gene>
<comment type="catalytic activity">
    <reaction evidence="5 6">
        <text>adenine + H2O + H(+) = hypoxanthine + NH4(+)</text>
        <dbReference type="Rhea" id="RHEA:23688"/>
        <dbReference type="ChEBI" id="CHEBI:15377"/>
        <dbReference type="ChEBI" id="CHEBI:15378"/>
        <dbReference type="ChEBI" id="CHEBI:16708"/>
        <dbReference type="ChEBI" id="CHEBI:17368"/>
        <dbReference type="ChEBI" id="CHEBI:28938"/>
        <dbReference type="EC" id="3.5.4.2"/>
    </reaction>
</comment>
<dbReference type="SUPFAM" id="SSF51338">
    <property type="entry name" value="Composite domain of metallo-dependent hydrolases"/>
    <property type="match status" value="1"/>
</dbReference>
<dbReference type="HAMAP" id="MF_01518">
    <property type="entry name" value="Adenine_deamin"/>
    <property type="match status" value="1"/>
</dbReference>
<dbReference type="Pfam" id="PF13382">
    <property type="entry name" value="Adenine_deam_C"/>
    <property type="match status" value="1"/>
</dbReference>
<dbReference type="Gene3D" id="3.20.20.140">
    <property type="entry name" value="Metal-dependent hydrolases"/>
    <property type="match status" value="1"/>
</dbReference>
<dbReference type="InterPro" id="IPR006680">
    <property type="entry name" value="Amidohydro-rel"/>
</dbReference>
<reference evidence="9 10" key="1">
    <citation type="journal article" date="2016" name="Nat. Microbiol.">
        <title>Genomic inference of the metabolism of cosmopolitan subsurface Archaea, Hadesarchaea.</title>
        <authorList>
            <person name="Baker B.J."/>
            <person name="Saw J.H."/>
            <person name="Lind A.E."/>
            <person name="Lazar C.S."/>
            <person name="Hinrichs K.-U."/>
            <person name="Teske A.P."/>
            <person name="Ettema T.J."/>
        </authorList>
    </citation>
    <scope>NUCLEOTIDE SEQUENCE [LARGE SCALE GENOMIC DNA]</scope>
</reference>
<protein>
    <recommendedName>
        <fullName evidence="2 6">Adenine deaminase</fullName>
        <shortName evidence="6">Adenase</shortName>
        <shortName evidence="6">Adenine aminase</shortName>
        <ecNumber evidence="2 6">3.5.4.2</ecNumber>
    </recommendedName>
</protein>
<dbReference type="GO" id="GO:0000034">
    <property type="term" value="F:adenine deaminase activity"/>
    <property type="evidence" value="ECO:0007669"/>
    <property type="project" value="UniProtKB-UniRule"/>
</dbReference>
<evidence type="ECO:0000256" key="2">
    <source>
        <dbReference type="ARBA" id="ARBA00012782"/>
    </source>
</evidence>
<organism evidence="9 10">
    <name type="scientific">Hadarchaeum yellowstonense</name>
    <dbReference type="NCBI Taxonomy" id="1776334"/>
    <lineage>
        <taxon>Archaea</taxon>
        <taxon>Methanobacteriati</taxon>
        <taxon>Candidatus Hadarchaeota</taxon>
        <taxon>Candidatus Hadarchaeia</taxon>
        <taxon>Candidatus Hadarchaeales</taxon>
        <taxon>Candidatus Hadarchaeaceae</taxon>
        <taxon>Candidatus Hadarchaeum</taxon>
    </lineage>
</organism>
<dbReference type="SUPFAM" id="SSF51556">
    <property type="entry name" value="Metallo-dependent hydrolases"/>
    <property type="match status" value="1"/>
</dbReference>
<keyword evidence="3 6" id="KW-0378">Hydrolase</keyword>
<evidence type="ECO:0000256" key="3">
    <source>
        <dbReference type="ARBA" id="ARBA00022801"/>
    </source>
</evidence>
<dbReference type="InterPro" id="IPR006679">
    <property type="entry name" value="Adenine_deam"/>
</dbReference>
<evidence type="ECO:0000256" key="4">
    <source>
        <dbReference type="ARBA" id="ARBA00023211"/>
    </source>
</evidence>
<dbReference type="EC" id="3.5.4.2" evidence="2 6"/>
<evidence type="ECO:0000259" key="7">
    <source>
        <dbReference type="Pfam" id="PF01979"/>
    </source>
</evidence>
<evidence type="ECO:0000256" key="1">
    <source>
        <dbReference type="ARBA" id="ARBA00006773"/>
    </source>
</evidence>
<evidence type="ECO:0000256" key="6">
    <source>
        <dbReference type="HAMAP-Rule" id="MF_01518"/>
    </source>
</evidence>
<dbReference type="InterPro" id="IPR032466">
    <property type="entry name" value="Metal_Hydrolase"/>
</dbReference>
<comment type="similarity">
    <text evidence="1 6">Belongs to the metallo-dependent hydrolases superfamily. Adenine deaminase family.</text>
</comment>
<dbReference type="Pfam" id="PF01979">
    <property type="entry name" value="Amidohydro_1"/>
    <property type="match status" value="1"/>
</dbReference>
<accession>A0A147JY69</accession>
<evidence type="ECO:0000256" key="5">
    <source>
        <dbReference type="ARBA" id="ARBA00047720"/>
    </source>
</evidence>
<keyword evidence="4 6" id="KW-0464">Manganese</keyword>
<comment type="cofactor">
    <cofactor evidence="6">
        <name>Mn(2+)</name>
        <dbReference type="ChEBI" id="CHEBI:29035"/>
    </cofactor>
</comment>
<feature type="domain" description="Adenine deaminase C-terminal" evidence="8">
    <location>
        <begin position="434"/>
        <end position="600"/>
    </location>
</feature>
<dbReference type="InterPro" id="IPR026912">
    <property type="entry name" value="Adenine_deam_C"/>
</dbReference>
<feature type="domain" description="Amidohydrolase-related" evidence="7">
    <location>
        <begin position="219"/>
        <end position="365"/>
    </location>
</feature>
<evidence type="ECO:0000259" key="8">
    <source>
        <dbReference type="Pfam" id="PF13382"/>
    </source>
</evidence>
<dbReference type="AlphaFoldDB" id="A0A147JY69"/>
<dbReference type="Proteomes" id="UP000074294">
    <property type="component" value="Unassembled WGS sequence"/>
</dbReference>
<sequence>MAQKHLNYLKTETKRKDLIRMIFENKIADVLIKGGNVVNVYTGEILEEDISIYGDRIGTVGLNDIKAKKVIDAEGKYITPGLMDGHLHIDACMLSVTSFAKAVLPHGTTSVFLDSHEIGNVMGVDGVRMMVEEGKNTPLRVFQYIPAQVPTGPEKLQTPNAKITLEETKLLYPLEGIIGLGEVSKWRVLAGDPYFVDKIEWILSEGGCVDGSAHEFSGRKLQAYVASGIFSDHESVEKALAIERARMGLTVMIREGTSKVQHNIKSCIKAITEAKLNHTNFCFCSDSLLPFDIVKRGHINYCIKTSIECGLDPVIAVQMATINCARNFGLDNELGGIAPGKVADLLIVDDIRKFQPRMVFVGGRLIAKEGKLIEQVPAYRYPRKFLHSIKIKRKIKSEELKIRIKKTVNKVRIRVIKIVTHIPSDNAVKSVYPTEMKTAIVPVRNGEIISQPSKDIIKIVVVERYGKTQGPNIGKGFVKGFGLKSGAIAQSLSQDKHDIVGIGVNDDDLALAINEVVKIQGGIVLANMGKILDTLKLPIGGIMTNKSAEEVNAAIVKMTKKAMKLGCRIENPFDYIQFLTHPMLPSFKITDLGLVDVNKQELVDLIIEPTS</sequence>
<dbReference type="PANTHER" id="PTHR11113">
    <property type="entry name" value="N-ACETYLGLUCOSAMINE-6-PHOSPHATE DEACETYLASE"/>
    <property type="match status" value="1"/>
</dbReference>
<evidence type="ECO:0000313" key="9">
    <source>
        <dbReference type="EMBL" id="KUO41448.1"/>
    </source>
</evidence>
<dbReference type="InterPro" id="IPR011059">
    <property type="entry name" value="Metal-dep_hydrolase_composite"/>
</dbReference>
<comment type="caution">
    <text evidence="9">The sequence shown here is derived from an EMBL/GenBank/DDBJ whole genome shotgun (WGS) entry which is preliminary data.</text>
</comment>
<name>A0A147JY69_HADYE</name>